<evidence type="ECO:0000256" key="2">
    <source>
        <dbReference type="SAM" id="SignalP"/>
    </source>
</evidence>
<dbReference type="EMBL" id="CP059066">
    <property type="protein sequence ID" value="QSQ08900.1"/>
    <property type="molecule type" value="Genomic_DNA"/>
</dbReference>
<keyword evidence="4" id="KW-1185">Reference proteome</keyword>
<feature type="signal peptide" evidence="2">
    <location>
        <begin position="1"/>
        <end position="20"/>
    </location>
</feature>
<accession>A0A8A0RMR9</accession>
<keyword evidence="1" id="KW-0472">Membrane</keyword>
<feature type="chain" id="PRO_5034264047" description="Lipoprotein" evidence="2">
    <location>
        <begin position="21"/>
        <end position="82"/>
    </location>
</feature>
<keyword evidence="1" id="KW-0812">Transmembrane</keyword>
<name>A0A8A0RMR9_9FIRM</name>
<evidence type="ECO:0000313" key="3">
    <source>
        <dbReference type="EMBL" id="QSQ08900.1"/>
    </source>
</evidence>
<proteinExistence type="predicted"/>
<protein>
    <recommendedName>
        <fullName evidence="5">Lipoprotein</fullName>
    </recommendedName>
</protein>
<dbReference type="KEGG" id="kme:H0A61_01251"/>
<keyword evidence="2" id="KW-0732">Signal</keyword>
<reference evidence="3" key="1">
    <citation type="submission" date="2020-07" db="EMBL/GenBank/DDBJ databases">
        <title>Koleobacter methoxysyntrophicus gen. nov., sp. nov., a novel anaerobic bacterium isolated from deep subsurface oil field and proposal of Koleobacterales ord. nov. in the phylum Firmicutes.</title>
        <authorList>
            <person name="Sakamoto S."/>
            <person name="Tamaki H."/>
        </authorList>
    </citation>
    <scope>NUCLEOTIDE SEQUENCE</scope>
    <source>
        <strain evidence="3">NRmbB1</strain>
    </source>
</reference>
<sequence length="82" mass="9281">MKISHIISVRFFLVSSSCFADLSVTKNVTSRSFSVKHNADFRLLIGLQNIFFSLIAIINATFHEKHDDIGYSSLIKPNNNSY</sequence>
<evidence type="ECO:0008006" key="5">
    <source>
        <dbReference type="Google" id="ProtNLM"/>
    </source>
</evidence>
<gene>
    <name evidence="3" type="ORF">H0A61_01251</name>
</gene>
<dbReference type="Proteomes" id="UP000662904">
    <property type="component" value="Chromosome"/>
</dbReference>
<keyword evidence="1" id="KW-1133">Transmembrane helix</keyword>
<dbReference type="AlphaFoldDB" id="A0A8A0RMR9"/>
<feature type="transmembrane region" description="Helical" evidence="1">
    <location>
        <begin position="44"/>
        <end position="62"/>
    </location>
</feature>
<organism evidence="3 4">
    <name type="scientific">Koleobacter methoxysyntrophicus</name>
    <dbReference type="NCBI Taxonomy" id="2751313"/>
    <lineage>
        <taxon>Bacteria</taxon>
        <taxon>Bacillati</taxon>
        <taxon>Bacillota</taxon>
        <taxon>Clostridia</taxon>
        <taxon>Koleobacterales</taxon>
        <taxon>Koleobacteraceae</taxon>
        <taxon>Koleobacter</taxon>
    </lineage>
</organism>
<evidence type="ECO:0000313" key="4">
    <source>
        <dbReference type="Proteomes" id="UP000662904"/>
    </source>
</evidence>
<evidence type="ECO:0000256" key="1">
    <source>
        <dbReference type="SAM" id="Phobius"/>
    </source>
</evidence>